<accession>A0A2K2CH40</accession>
<reference evidence="2 3" key="1">
    <citation type="journal article" date="2010" name="Nature">
        <title>Genome sequencing and analysis of the model grass Brachypodium distachyon.</title>
        <authorList>
            <consortium name="International Brachypodium Initiative"/>
        </authorList>
    </citation>
    <scope>NUCLEOTIDE SEQUENCE [LARGE SCALE GENOMIC DNA]</scope>
    <source>
        <strain evidence="2 3">Bd21</strain>
    </source>
</reference>
<dbReference type="Gene3D" id="3.40.395.10">
    <property type="entry name" value="Adenoviral Proteinase, Chain A"/>
    <property type="match status" value="1"/>
</dbReference>
<dbReference type="InterPro" id="IPR038765">
    <property type="entry name" value="Papain-like_cys_pep_sf"/>
</dbReference>
<evidence type="ECO:0008006" key="5">
    <source>
        <dbReference type="Google" id="ProtNLM"/>
    </source>
</evidence>
<feature type="compositionally biased region" description="Acidic residues" evidence="1">
    <location>
        <begin position="191"/>
        <end position="204"/>
    </location>
</feature>
<reference evidence="3" key="3">
    <citation type="submission" date="2018-08" db="UniProtKB">
        <authorList>
            <consortium name="EnsemblPlants"/>
        </authorList>
    </citation>
    <scope>IDENTIFICATION</scope>
    <source>
        <strain evidence="3">cv. Bd21</strain>
    </source>
</reference>
<feature type="compositionally biased region" description="Polar residues" evidence="1">
    <location>
        <begin position="264"/>
        <end position="279"/>
    </location>
</feature>
<evidence type="ECO:0000313" key="4">
    <source>
        <dbReference type="Proteomes" id="UP000008810"/>
    </source>
</evidence>
<protein>
    <recommendedName>
        <fullName evidence="5">Ubiquitin-like protease family profile domain-containing protein</fullName>
    </recommendedName>
</protein>
<organism evidence="2">
    <name type="scientific">Brachypodium distachyon</name>
    <name type="common">Purple false brome</name>
    <name type="synonym">Trachynia distachya</name>
    <dbReference type="NCBI Taxonomy" id="15368"/>
    <lineage>
        <taxon>Eukaryota</taxon>
        <taxon>Viridiplantae</taxon>
        <taxon>Streptophyta</taxon>
        <taxon>Embryophyta</taxon>
        <taxon>Tracheophyta</taxon>
        <taxon>Spermatophyta</taxon>
        <taxon>Magnoliopsida</taxon>
        <taxon>Liliopsida</taxon>
        <taxon>Poales</taxon>
        <taxon>Poaceae</taxon>
        <taxon>BOP clade</taxon>
        <taxon>Pooideae</taxon>
        <taxon>Stipodae</taxon>
        <taxon>Brachypodieae</taxon>
        <taxon>Brachypodium</taxon>
    </lineage>
</organism>
<dbReference type="Proteomes" id="UP000008810">
    <property type="component" value="Chromosome 5"/>
</dbReference>
<keyword evidence="4" id="KW-1185">Reference proteome</keyword>
<dbReference type="EMBL" id="CM000884">
    <property type="protein sequence ID" value="PNT61354.1"/>
    <property type="molecule type" value="Genomic_DNA"/>
</dbReference>
<name>A0A2K2CH40_BRADI</name>
<gene>
    <name evidence="2" type="ORF">BRADI_5g14167v3</name>
</gene>
<dbReference type="SUPFAM" id="SSF54001">
    <property type="entry name" value="Cysteine proteinases"/>
    <property type="match status" value="1"/>
</dbReference>
<dbReference type="OrthoDB" id="669288at2759"/>
<dbReference type="AlphaFoldDB" id="A0A2K2CH40"/>
<evidence type="ECO:0000313" key="3">
    <source>
        <dbReference type="EnsemblPlants" id="PNT61354"/>
    </source>
</evidence>
<evidence type="ECO:0000313" key="2">
    <source>
        <dbReference type="EMBL" id="PNT61354.1"/>
    </source>
</evidence>
<dbReference type="InParanoid" id="A0A2K2CH40"/>
<feature type="region of interest" description="Disordered" evidence="1">
    <location>
        <begin position="171"/>
        <end position="286"/>
    </location>
</feature>
<evidence type="ECO:0000256" key="1">
    <source>
        <dbReference type="SAM" id="MobiDB-lite"/>
    </source>
</evidence>
<dbReference type="Gramene" id="PNT61354">
    <property type="protein sequence ID" value="PNT61354"/>
    <property type="gene ID" value="BRADI_5g14167v3"/>
</dbReference>
<dbReference type="EnsemblPlants" id="PNT61354">
    <property type="protein sequence ID" value="PNT61354"/>
    <property type="gene ID" value="BRADI_5g14167v3"/>
</dbReference>
<sequence length="424" mass="47148">MANCYHPPRSFVILGRGKIRLIEELVFNSLGVPRGELDVDYRVDPDVQRRLMAAMFPHDDHVKAISASRLGKILMDMTENGDNFKRLALMFVMCTILAPTRSTKVSNRCYPTLDRIADVANMNWCKFVADQLHDALSKKQFNKGCHLHLMGWTGMTPLDSIDNANQFQRFTRGAPTRSHTVRGRFANATQSDDEDEVDDEDDPSDGNNNGGDDDTSDSDGPDKEPLAAGARGARGDARRQDVNAGGIGPQNMEEDTGTRMDGNAASNVDGTRGTGATNEEPSEANDAADSIENLGKLANEVKPKGTLGSNLCEVVLDYLRKYHTPSWKILMPYIVGAKLASGDHNHRVVQEAFRRDDDFKLSQKDIIMFPTLEDVSTIEKQHIGHWHTISLDLKYQRFEVLDSMRTKDDPDLCAHSGDMICHIK</sequence>
<reference evidence="2" key="2">
    <citation type="submission" date="2017-06" db="EMBL/GenBank/DDBJ databases">
        <title>WGS assembly of Brachypodium distachyon.</title>
        <authorList>
            <consortium name="The International Brachypodium Initiative"/>
            <person name="Lucas S."/>
            <person name="Harmon-Smith M."/>
            <person name="Lail K."/>
            <person name="Tice H."/>
            <person name="Grimwood J."/>
            <person name="Bruce D."/>
            <person name="Barry K."/>
            <person name="Shu S."/>
            <person name="Lindquist E."/>
            <person name="Wang M."/>
            <person name="Pitluck S."/>
            <person name="Vogel J.P."/>
            <person name="Garvin D.F."/>
            <person name="Mockler T.C."/>
            <person name="Schmutz J."/>
            <person name="Rokhsar D."/>
            <person name="Bevan M.W."/>
        </authorList>
    </citation>
    <scope>NUCLEOTIDE SEQUENCE</scope>
    <source>
        <strain evidence="2">Bd21</strain>
    </source>
</reference>
<dbReference type="PANTHER" id="PTHR36479">
    <property type="entry name" value="ULP_PROTEASE DOMAIN-CONTAINING PROTEIN"/>
    <property type="match status" value="1"/>
</dbReference>
<proteinExistence type="predicted"/>
<dbReference type="PANTHER" id="PTHR36479:SF11">
    <property type="entry name" value="NPH3 DOMAIN-CONTAINING PROTEIN"/>
    <property type="match status" value="1"/>
</dbReference>